<gene>
    <name evidence="2" type="ORF">NCTC11468_02150</name>
</gene>
<dbReference type="Proteomes" id="UP000248758">
    <property type="component" value="Chromosome 1"/>
</dbReference>
<evidence type="ECO:0000256" key="1">
    <source>
        <dbReference type="SAM" id="Phobius"/>
    </source>
</evidence>
<feature type="transmembrane region" description="Helical" evidence="1">
    <location>
        <begin position="28"/>
        <end position="47"/>
    </location>
</feature>
<accession>A0A2X5PEK3</accession>
<dbReference type="EMBL" id="LS483499">
    <property type="protein sequence ID" value="SQK75222.1"/>
    <property type="molecule type" value="Genomic_DNA"/>
</dbReference>
<keyword evidence="1" id="KW-1133">Transmembrane helix</keyword>
<dbReference type="AlphaFoldDB" id="A0A2X5PEK3"/>
<reference evidence="2 3" key="1">
    <citation type="submission" date="2018-06" db="EMBL/GenBank/DDBJ databases">
        <authorList>
            <consortium name="Pathogen Informatics"/>
            <person name="Doyle S."/>
        </authorList>
    </citation>
    <scope>NUCLEOTIDE SEQUENCE [LARGE SCALE GENOMIC DNA]</scope>
    <source>
        <strain evidence="2 3">NCTC11468</strain>
    </source>
</reference>
<keyword evidence="1" id="KW-0472">Membrane</keyword>
<keyword evidence="1" id="KW-0812">Transmembrane</keyword>
<sequence length="73" mass="8528">MNGDCRYYISNISLASPDVKRQHTQKSFFLLSLISLLHVSFTGTRFLTRYCSQWLFVAQKEACKPLKRSRIRA</sequence>
<proteinExistence type="predicted"/>
<organism evidence="2 3">
    <name type="scientific">Tatumella ptyseos</name>
    <dbReference type="NCBI Taxonomy" id="82987"/>
    <lineage>
        <taxon>Bacteria</taxon>
        <taxon>Pseudomonadati</taxon>
        <taxon>Pseudomonadota</taxon>
        <taxon>Gammaproteobacteria</taxon>
        <taxon>Enterobacterales</taxon>
        <taxon>Erwiniaceae</taxon>
        <taxon>Tatumella</taxon>
    </lineage>
</organism>
<dbReference type="KEGG" id="tpty:NCTC11468_02150"/>
<name>A0A2X5PEK3_9GAMM</name>
<evidence type="ECO:0000313" key="2">
    <source>
        <dbReference type="EMBL" id="SQK75222.1"/>
    </source>
</evidence>
<evidence type="ECO:0000313" key="3">
    <source>
        <dbReference type="Proteomes" id="UP000248758"/>
    </source>
</evidence>
<protein>
    <submittedName>
        <fullName evidence="2">Uncharacterized protein</fullName>
    </submittedName>
</protein>